<sequence>MHALKYRYDSVRRGLDSSTNGHGKKTANTVSISSEDKSTIGLLYWLAVMFDTVSSSMNERPLVVADEECQHSSPQEEPPAAGEQDETSSGRWKIDVFIQDDLEAPGELLHWPCSYEAAAEAVTKSAPVKVLLFRHVSYLQNILRKGGRGQKVEEIIRSTTSVYRYWNMTYGSFFRELVQNFDAVPPRIQSWFVCISAHWHLAALMLADLVEFVDGNNLGTGTVVRSRVNSKMASRIRESSVRELSDLASVATPPNEESGNIPGPQLPDFHHAVNEGTILTEPWTMILIRAFSKASVILLGEADESLRYGRATLGHNNEEFRESLERAEECIKGLWLLGKKSDMARKIAEVLSVASDGLRR</sequence>
<evidence type="ECO:0000256" key="1">
    <source>
        <dbReference type="SAM" id="MobiDB-lite"/>
    </source>
</evidence>
<name>A0A9P5HDL6_9HYPO</name>
<comment type="caution">
    <text evidence="2">The sequence shown here is derived from an EMBL/GenBank/DDBJ whole genome shotgun (WGS) entry which is preliminary data.</text>
</comment>
<evidence type="ECO:0000313" key="3">
    <source>
        <dbReference type="Proteomes" id="UP000722485"/>
    </source>
</evidence>
<proteinExistence type="predicted"/>
<keyword evidence="3" id="KW-1185">Reference proteome</keyword>
<protein>
    <submittedName>
        <fullName evidence="2">Uncharacterized protein</fullName>
    </submittedName>
</protein>
<dbReference type="Proteomes" id="UP000722485">
    <property type="component" value="Unassembled WGS sequence"/>
</dbReference>
<evidence type="ECO:0000313" key="2">
    <source>
        <dbReference type="EMBL" id="KAF7552925.1"/>
    </source>
</evidence>
<feature type="region of interest" description="Disordered" evidence="1">
    <location>
        <begin position="66"/>
        <end position="88"/>
    </location>
</feature>
<dbReference type="OrthoDB" id="5958943at2759"/>
<reference evidence="2" key="1">
    <citation type="submission" date="2020-03" db="EMBL/GenBank/DDBJ databases">
        <title>Draft Genome Sequence of Cylindrodendrum hubeiense.</title>
        <authorList>
            <person name="Buettner E."/>
            <person name="Kellner H."/>
        </authorList>
    </citation>
    <scope>NUCLEOTIDE SEQUENCE</scope>
    <source>
        <strain evidence="2">IHI 201604</strain>
    </source>
</reference>
<gene>
    <name evidence="2" type="ORF">G7Z17_g3990</name>
</gene>
<dbReference type="AlphaFoldDB" id="A0A9P5HDL6"/>
<organism evidence="2 3">
    <name type="scientific">Cylindrodendrum hubeiense</name>
    <dbReference type="NCBI Taxonomy" id="595255"/>
    <lineage>
        <taxon>Eukaryota</taxon>
        <taxon>Fungi</taxon>
        <taxon>Dikarya</taxon>
        <taxon>Ascomycota</taxon>
        <taxon>Pezizomycotina</taxon>
        <taxon>Sordariomycetes</taxon>
        <taxon>Hypocreomycetidae</taxon>
        <taxon>Hypocreales</taxon>
        <taxon>Nectriaceae</taxon>
        <taxon>Cylindrodendrum</taxon>
    </lineage>
</organism>
<dbReference type="EMBL" id="JAANBB010000053">
    <property type="protein sequence ID" value="KAF7552925.1"/>
    <property type="molecule type" value="Genomic_DNA"/>
</dbReference>
<accession>A0A9P5HDL6</accession>